<dbReference type="InterPro" id="IPR013785">
    <property type="entry name" value="Aldolase_TIM"/>
</dbReference>
<evidence type="ECO:0000256" key="3">
    <source>
        <dbReference type="ARBA" id="ARBA00012053"/>
    </source>
</evidence>
<evidence type="ECO:0000256" key="6">
    <source>
        <dbReference type="ARBA" id="ARBA00023244"/>
    </source>
</evidence>
<sequence>MYPKKAHLLHSAISNPTLREWQTLNCQISSKNLMYPIFIIEEENDIQPIKSMPGVSRYGINSLKQHLQVLVEKGLESVLLFGVIDHLAKTENGLHADSDENPVVKAIPKLRKWFPNLTIACDVCLCPYTSHGHCGILNSDGTIDNPASIKRIAEIALSYARAGAHIVAPSDMMDGRIGAIKEELIKGHLSHRRCS</sequence>
<reference evidence="12" key="1">
    <citation type="submission" date="2019-08" db="EMBL/GenBank/DDBJ databases">
        <title>The genome of the North American firefly Photinus pyralis.</title>
        <authorList>
            <consortium name="Photinus pyralis genome working group"/>
            <person name="Fallon T.R."/>
            <person name="Sander Lower S.E."/>
            <person name="Weng J.-K."/>
        </authorList>
    </citation>
    <scope>NUCLEOTIDE SEQUENCE</scope>
    <source>
        <strain evidence="12">TRF0915ILg1</strain>
        <tissue evidence="12">Whole body</tissue>
    </source>
</reference>
<dbReference type="PANTHER" id="PTHR11458:SF0">
    <property type="entry name" value="DELTA-AMINOLEVULINIC ACID DEHYDRATASE"/>
    <property type="match status" value="1"/>
</dbReference>
<comment type="function">
    <text evidence="7">Catalyzes an early step in the biosynthesis of tetrapyrroles. Binds two molecules of 5-aminolevulinate per subunit, each at a distinct site, and catalyzes their condensation to form porphobilinogen.</text>
</comment>
<dbReference type="UniPathway" id="UPA00251">
    <property type="reaction ID" value="UER00318"/>
</dbReference>
<accession>A0A8K0D3Y3</accession>
<evidence type="ECO:0000256" key="4">
    <source>
        <dbReference type="ARBA" id="ARBA00023133"/>
    </source>
</evidence>
<proteinExistence type="inferred from homology"/>
<evidence type="ECO:0000313" key="12">
    <source>
        <dbReference type="EMBL" id="KAF2894220.1"/>
    </source>
</evidence>
<dbReference type="EC" id="4.2.1.24" evidence="3"/>
<keyword evidence="6" id="KW-0627">Porphyrin biosynthesis</keyword>
<name>A0A8K0D3Y3_IGNLU</name>
<comment type="similarity">
    <text evidence="2 11">Belongs to the ALAD family.</text>
</comment>
<dbReference type="GO" id="GO:0005829">
    <property type="term" value="C:cytosol"/>
    <property type="evidence" value="ECO:0007669"/>
    <property type="project" value="TreeGrafter"/>
</dbReference>
<evidence type="ECO:0000256" key="11">
    <source>
        <dbReference type="RuleBase" id="RU004161"/>
    </source>
</evidence>
<organism evidence="12 13">
    <name type="scientific">Ignelater luminosus</name>
    <name type="common">Cucubano</name>
    <name type="synonym">Pyrophorus luminosus</name>
    <dbReference type="NCBI Taxonomy" id="2038154"/>
    <lineage>
        <taxon>Eukaryota</taxon>
        <taxon>Metazoa</taxon>
        <taxon>Ecdysozoa</taxon>
        <taxon>Arthropoda</taxon>
        <taxon>Hexapoda</taxon>
        <taxon>Insecta</taxon>
        <taxon>Pterygota</taxon>
        <taxon>Neoptera</taxon>
        <taxon>Endopterygota</taxon>
        <taxon>Coleoptera</taxon>
        <taxon>Polyphaga</taxon>
        <taxon>Elateriformia</taxon>
        <taxon>Elateroidea</taxon>
        <taxon>Elateridae</taxon>
        <taxon>Agrypninae</taxon>
        <taxon>Pyrophorini</taxon>
        <taxon>Ignelater</taxon>
    </lineage>
</organism>
<comment type="catalytic activity">
    <reaction evidence="10">
        <text>2 5-aminolevulinate = porphobilinogen + 2 H2O + H(+)</text>
        <dbReference type="Rhea" id="RHEA:24064"/>
        <dbReference type="ChEBI" id="CHEBI:15377"/>
        <dbReference type="ChEBI" id="CHEBI:15378"/>
        <dbReference type="ChEBI" id="CHEBI:58126"/>
        <dbReference type="ChEBI" id="CHEBI:356416"/>
        <dbReference type="EC" id="4.2.1.24"/>
    </reaction>
</comment>
<dbReference type="InterPro" id="IPR001731">
    <property type="entry name" value="ALAD"/>
</dbReference>
<protein>
    <recommendedName>
        <fullName evidence="3">porphobilinogen synthase</fullName>
        <ecNumber evidence="3">4.2.1.24</ecNumber>
    </recommendedName>
    <alternativeName>
        <fullName evidence="9">Porphobilinogen synthase</fullName>
    </alternativeName>
</protein>
<gene>
    <name evidence="12" type="ORF">ILUMI_11945</name>
</gene>
<evidence type="ECO:0000313" key="13">
    <source>
        <dbReference type="Proteomes" id="UP000801492"/>
    </source>
</evidence>
<evidence type="ECO:0000256" key="5">
    <source>
        <dbReference type="ARBA" id="ARBA00023239"/>
    </source>
</evidence>
<dbReference type="AlphaFoldDB" id="A0A8K0D3Y3"/>
<dbReference type="SMART" id="SM01004">
    <property type="entry name" value="ALAD"/>
    <property type="match status" value="1"/>
</dbReference>
<dbReference type="Pfam" id="PF00490">
    <property type="entry name" value="ALAD"/>
    <property type="match status" value="1"/>
</dbReference>
<dbReference type="EMBL" id="VTPC01007218">
    <property type="protein sequence ID" value="KAF2894220.1"/>
    <property type="molecule type" value="Genomic_DNA"/>
</dbReference>
<evidence type="ECO:0000256" key="9">
    <source>
        <dbReference type="ARBA" id="ARBA00032837"/>
    </source>
</evidence>
<keyword evidence="4" id="KW-0350">Heme biosynthesis</keyword>
<dbReference type="Proteomes" id="UP000801492">
    <property type="component" value="Unassembled WGS sequence"/>
</dbReference>
<comment type="subunit">
    <text evidence="8">Homooctamer; active form. Homohexamer; low activity form.</text>
</comment>
<evidence type="ECO:0000256" key="8">
    <source>
        <dbReference type="ARBA" id="ARBA00025861"/>
    </source>
</evidence>
<evidence type="ECO:0000256" key="1">
    <source>
        <dbReference type="ARBA" id="ARBA00004694"/>
    </source>
</evidence>
<dbReference type="GO" id="GO:0004655">
    <property type="term" value="F:porphobilinogen synthase activity"/>
    <property type="evidence" value="ECO:0007669"/>
    <property type="project" value="UniProtKB-EC"/>
</dbReference>
<comment type="caution">
    <text evidence="12">The sequence shown here is derived from an EMBL/GenBank/DDBJ whole genome shotgun (WGS) entry which is preliminary data.</text>
</comment>
<comment type="pathway">
    <text evidence="1">Porphyrin-containing compound metabolism; protoporphyrin-IX biosynthesis; coproporphyrinogen-III from 5-aminolevulinate: step 1/4.</text>
</comment>
<dbReference type="Gene3D" id="3.20.20.70">
    <property type="entry name" value="Aldolase class I"/>
    <property type="match status" value="1"/>
</dbReference>
<dbReference type="GO" id="GO:0008270">
    <property type="term" value="F:zinc ion binding"/>
    <property type="evidence" value="ECO:0007669"/>
    <property type="project" value="TreeGrafter"/>
</dbReference>
<dbReference type="SUPFAM" id="SSF51569">
    <property type="entry name" value="Aldolase"/>
    <property type="match status" value="1"/>
</dbReference>
<dbReference type="OrthoDB" id="1530at2759"/>
<keyword evidence="5" id="KW-0456">Lyase</keyword>
<dbReference type="PRINTS" id="PR00144">
    <property type="entry name" value="DALDHYDRTASE"/>
</dbReference>
<dbReference type="PANTHER" id="PTHR11458">
    <property type="entry name" value="DELTA-AMINOLEVULINIC ACID DEHYDRATASE"/>
    <property type="match status" value="1"/>
</dbReference>
<evidence type="ECO:0000256" key="10">
    <source>
        <dbReference type="ARBA" id="ARBA00047651"/>
    </source>
</evidence>
<evidence type="ECO:0000256" key="2">
    <source>
        <dbReference type="ARBA" id="ARBA00008055"/>
    </source>
</evidence>
<dbReference type="GO" id="GO:0006782">
    <property type="term" value="P:protoporphyrinogen IX biosynthetic process"/>
    <property type="evidence" value="ECO:0007669"/>
    <property type="project" value="UniProtKB-UniPathway"/>
</dbReference>
<evidence type="ECO:0000256" key="7">
    <source>
        <dbReference type="ARBA" id="ARBA00025628"/>
    </source>
</evidence>
<keyword evidence="13" id="KW-1185">Reference proteome</keyword>